<organism evidence="2 3">
    <name type="scientific">Fusarium duplospermum</name>
    <dbReference type="NCBI Taxonomy" id="1325734"/>
    <lineage>
        <taxon>Eukaryota</taxon>
        <taxon>Fungi</taxon>
        <taxon>Dikarya</taxon>
        <taxon>Ascomycota</taxon>
        <taxon>Pezizomycotina</taxon>
        <taxon>Sordariomycetes</taxon>
        <taxon>Hypocreomycetidae</taxon>
        <taxon>Hypocreales</taxon>
        <taxon>Nectriaceae</taxon>
        <taxon>Fusarium</taxon>
        <taxon>Fusarium solani species complex</taxon>
    </lineage>
</organism>
<name>A0A428NNU3_9HYPO</name>
<feature type="non-terminal residue" evidence="2">
    <location>
        <position position="199"/>
    </location>
</feature>
<dbReference type="STRING" id="1325734.A0A428NNU3"/>
<evidence type="ECO:0000256" key="1">
    <source>
        <dbReference type="SAM" id="MobiDB-lite"/>
    </source>
</evidence>
<proteinExistence type="predicted"/>
<evidence type="ECO:0000313" key="3">
    <source>
        <dbReference type="Proteomes" id="UP000288168"/>
    </source>
</evidence>
<keyword evidence="3" id="KW-1185">Reference proteome</keyword>
<dbReference type="Proteomes" id="UP000288168">
    <property type="component" value="Unassembled WGS sequence"/>
</dbReference>
<protein>
    <submittedName>
        <fullName evidence="2">Uncharacterized protein</fullName>
    </submittedName>
</protein>
<comment type="caution">
    <text evidence="2">The sequence shown here is derived from an EMBL/GenBank/DDBJ whole genome shotgun (WGS) entry which is preliminary data.</text>
</comment>
<sequence>MKKLNSTSLSIRFQPSSPSSPQNLCILSTLAIEDITSISSSISMIAPKTTTTIPSSPPHTKRWGFAIYRCDYSDESQWKSYMSHFKRAVRDELQDTGAPLSAWGRLDWTILENQKDLDGVSKEDIQERFIALNDQGLTIKMPVCAHGGWRFKHEYDSCVYVDKWCLDTLDLHEDWLDRGAPGSFQPVLCAVMNDMSSPG</sequence>
<evidence type="ECO:0000313" key="2">
    <source>
        <dbReference type="EMBL" id="RSL42449.1"/>
    </source>
</evidence>
<dbReference type="EMBL" id="NKCI01000367">
    <property type="protein sequence ID" value="RSL42449.1"/>
    <property type="molecule type" value="Genomic_DNA"/>
</dbReference>
<dbReference type="OrthoDB" id="4424523at2759"/>
<reference evidence="2 3" key="1">
    <citation type="submission" date="2017-06" db="EMBL/GenBank/DDBJ databases">
        <title>Comparative genomic analysis of Ambrosia Fusariam Clade fungi.</title>
        <authorList>
            <person name="Stajich J.E."/>
            <person name="Carrillo J."/>
            <person name="Kijimoto T."/>
            <person name="Eskalen A."/>
            <person name="O'Donnell K."/>
            <person name="Kasson M."/>
        </authorList>
    </citation>
    <scope>NUCLEOTIDE SEQUENCE [LARGE SCALE GENOMIC DNA]</scope>
    <source>
        <strain evidence="2 3">NRRL62584</strain>
    </source>
</reference>
<gene>
    <name evidence="2" type="ORF">CEP54_015475</name>
</gene>
<accession>A0A428NNU3</accession>
<feature type="region of interest" description="Disordered" evidence="1">
    <location>
        <begin position="1"/>
        <end position="21"/>
    </location>
</feature>
<dbReference type="AlphaFoldDB" id="A0A428NNU3"/>